<evidence type="ECO:0000313" key="9">
    <source>
        <dbReference type="EMBL" id="WFD43441.1"/>
    </source>
</evidence>
<evidence type="ECO:0000256" key="7">
    <source>
        <dbReference type="SAM" id="MobiDB-lite"/>
    </source>
</evidence>
<dbReference type="Proteomes" id="UP001214628">
    <property type="component" value="Chromosome 2"/>
</dbReference>
<dbReference type="Gene3D" id="3.30.70.330">
    <property type="match status" value="1"/>
</dbReference>
<organism evidence="9 10">
    <name type="scientific">Malassezia psittaci</name>
    <dbReference type="NCBI Taxonomy" id="1821823"/>
    <lineage>
        <taxon>Eukaryota</taxon>
        <taxon>Fungi</taxon>
        <taxon>Dikarya</taxon>
        <taxon>Basidiomycota</taxon>
        <taxon>Ustilaginomycotina</taxon>
        <taxon>Malasseziomycetes</taxon>
        <taxon>Malasseziales</taxon>
        <taxon>Malasseziaceae</taxon>
        <taxon>Malassezia</taxon>
    </lineage>
</organism>
<evidence type="ECO:0000259" key="8">
    <source>
        <dbReference type="PROSITE" id="PS50102"/>
    </source>
</evidence>
<evidence type="ECO:0000256" key="1">
    <source>
        <dbReference type="ARBA" id="ARBA00004123"/>
    </source>
</evidence>
<feature type="region of interest" description="Disordered" evidence="7">
    <location>
        <begin position="1"/>
        <end position="45"/>
    </location>
</feature>
<dbReference type="AlphaFoldDB" id="A0AAF0JKJ7"/>
<dbReference type="InterPro" id="IPR000504">
    <property type="entry name" value="RRM_dom"/>
</dbReference>
<dbReference type="PANTHER" id="PTHR45894">
    <property type="entry name" value="RNA-BINDING PROTEIN 8A"/>
    <property type="match status" value="1"/>
</dbReference>
<evidence type="ECO:0000256" key="2">
    <source>
        <dbReference type="ARBA" id="ARBA00004496"/>
    </source>
</evidence>
<dbReference type="PROSITE" id="PS50102">
    <property type="entry name" value="RRM"/>
    <property type="match status" value="1"/>
</dbReference>
<evidence type="ECO:0000256" key="4">
    <source>
        <dbReference type="ARBA" id="ARBA00022884"/>
    </source>
</evidence>
<protein>
    <submittedName>
        <fullName evidence="9">Proteasome regulatory particle subunit</fullName>
    </submittedName>
</protein>
<dbReference type="SMART" id="SM00360">
    <property type="entry name" value="RRM"/>
    <property type="match status" value="1"/>
</dbReference>
<evidence type="ECO:0000256" key="6">
    <source>
        <dbReference type="PROSITE-ProRule" id="PRU00176"/>
    </source>
</evidence>
<reference evidence="9" key="1">
    <citation type="submission" date="2023-02" db="EMBL/GenBank/DDBJ databases">
        <title>Mating type loci evolution in Malassezia.</title>
        <authorList>
            <person name="Coelho M.A."/>
        </authorList>
    </citation>
    <scope>NUCLEOTIDE SEQUENCE</scope>
    <source>
        <strain evidence="9">CBS 14136</strain>
    </source>
</reference>
<keyword evidence="10" id="KW-1185">Reference proteome</keyword>
<dbReference type="EMBL" id="CP118376">
    <property type="protein sequence ID" value="WFD43441.1"/>
    <property type="molecule type" value="Genomic_DNA"/>
</dbReference>
<evidence type="ECO:0000256" key="3">
    <source>
        <dbReference type="ARBA" id="ARBA00022490"/>
    </source>
</evidence>
<feature type="compositionally biased region" description="Basic and acidic residues" evidence="7">
    <location>
        <begin position="1"/>
        <end position="10"/>
    </location>
</feature>
<dbReference type="PRINTS" id="PR01738">
    <property type="entry name" value="RNABINDINGM8"/>
</dbReference>
<dbReference type="InterPro" id="IPR012677">
    <property type="entry name" value="Nucleotide-bd_a/b_plait_sf"/>
</dbReference>
<name>A0AAF0JKJ7_9BASI</name>
<keyword evidence="3" id="KW-0963">Cytoplasm</keyword>
<dbReference type="GO" id="GO:0003729">
    <property type="term" value="F:mRNA binding"/>
    <property type="evidence" value="ECO:0007669"/>
    <property type="project" value="InterPro"/>
</dbReference>
<comment type="subcellular location">
    <subcellularLocation>
        <location evidence="2">Cytoplasm</location>
    </subcellularLocation>
    <subcellularLocation>
        <location evidence="1">Nucleus</location>
    </subcellularLocation>
</comment>
<dbReference type="GO" id="GO:0006396">
    <property type="term" value="P:RNA processing"/>
    <property type="evidence" value="ECO:0007669"/>
    <property type="project" value="InterPro"/>
</dbReference>
<dbReference type="InterPro" id="IPR008111">
    <property type="entry name" value="RNA-bd_8"/>
</dbReference>
<accession>A0AAF0JKJ7</accession>
<feature type="region of interest" description="Disordered" evidence="7">
    <location>
        <begin position="150"/>
        <end position="175"/>
    </location>
</feature>
<dbReference type="GO" id="GO:0005634">
    <property type="term" value="C:nucleus"/>
    <property type="evidence" value="ECO:0007669"/>
    <property type="project" value="UniProtKB-SubCell"/>
</dbReference>
<keyword evidence="9" id="KW-0647">Proteasome</keyword>
<gene>
    <name evidence="9" type="primary">RPN7_1</name>
    <name evidence="9" type="ORF">MPSI1_002103</name>
</gene>
<sequence length="175" mass="19577">MSGRTERYAGTDDADTEMDIDMDPSVRRRGRGFGPDASDDVEGVKSGKFERLDDAMDDAEEKAARSIEGWIIVVTNVHEEATEDDVLDLFLEYGKVKDLHLNLDRRTGYVKGYALLQYETQSEAKQAIDACRSGLQLLEQGLEADFAFVQPPAKAPASHSRRHPDRARSRSPMRS</sequence>
<dbReference type="InterPro" id="IPR035979">
    <property type="entry name" value="RBD_domain_sf"/>
</dbReference>
<feature type="compositionally biased region" description="Acidic residues" evidence="7">
    <location>
        <begin position="12"/>
        <end position="22"/>
    </location>
</feature>
<keyword evidence="4 6" id="KW-0694">RNA-binding</keyword>
<proteinExistence type="predicted"/>
<feature type="domain" description="RRM" evidence="8">
    <location>
        <begin position="70"/>
        <end position="151"/>
    </location>
</feature>
<dbReference type="GO" id="GO:0000502">
    <property type="term" value="C:proteasome complex"/>
    <property type="evidence" value="ECO:0007669"/>
    <property type="project" value="UniProtKB-KW"/>
</dbReference>
<evidence type="ECO:0000313" key="10">
    <source>
        <dbReference type="Proteomes" id="UP001214628"/>
    </source>
</evidence>
<dbReference type="CDD" id="cd12324">
    <property type="entry name" value="RRM_RBM8"/>
    <property type="match status" value="1"/>
</dbReference>
<dbReference type="GO" id="GO:0005737">
    <property type="term" value="C:cytoplasm"/>
    <property type="evidence" value="ECO:0007669"/>
    <property type="project" value="UniProtKB-SubCell"/>
</dbReference>
<evidence type="ECO:0000256" key="5">
    <source>
        <dbReference type="ARBA" id="ARBA00023242"/>
    </source>
</evidence>
<dbReference type="SUPFAM" id="SSF54928">
    <property type="entry name" value="RNA-binding domain, RBD"/>
    <property type="match status" value="1"/>
</dbReference>
<dbReference type="Pfam" id="PF00076">
    <property type="entry name" value="RRM_1"/>
    <property type="match status" value="1"/>
</dbReference>
<keyword evidence="5" id="KW-0539">Nucleus</keyword>
<feature type="compositionally biased region" description="Basic residues" evidence="7">
    <location>
        <begin position="159"/>
        <end position="175"/>
    </location>
</feature>
<dbReference type="InterPro" id="IPR033744">
    <property type="entry name" value="RRM_RBM8"/>
</dbReference>